<comment type="subunit">
    <text evidence="4">V-ATPase is a heteromultimeric enzyme composed of a peripheral catalytic V1 complex attached to an integral membrane V0 proton pore complex.</text>
</comment>
<comment type="caution">
    <text evidence="5">The sequence shown here is derived from an EMBL/GenBank/DDBJ whole genome shotgun (WGS) entry which is preliminary data.</text>
</comment>
<comment type="caution">
    <text evidence="4">Lacks conserved residue(s) required for the propagation of feature annotation.</text>
</comment>
<protein>
    <submittedName>
        <fullName evidence="5">V-type proton ATPase 16 kDa proteolipid subunit</fullName>
    </submittedName>
</protein>
<dbReference type="Gene3D" id="1.20.120.610">
    <property type="entry name" value="lithium bound rotor ring of v- atpase"/>
    <property type="match status" value="2"/>
</dbReference>
<dbReference type="InterPro" id="IPR035921">
    <property type="entry name" value="F/V-ATP_Csub_sf"/>
</dbReference>
<feature type="non-terminal residue" evidence="5">
    <location>
        <position position="1"/>
    </location>
</feature>
<evidence type="ECO:0000313" key="6">
    <source>
        <dbReference type="Proteomes" id="UP000289340"/>
    </source>
</evidence>
<comment type="function">
    <text evidence="4">Proton-conducting pore forming subunit of the membrane integral V0 complex of vacuolar ATPase. V-ATPase is responsible for acidifying a variety of intracellular compartments in eukaryotic cells.</text>
</comment>
<proteinExistence type="inferred from homology"/>
<evidence type="ECO:0000256" key="3">
    <source>
        <dbReference type="ARBA" id="ARBA00023065"/>
    </source>
</evidence>
<gene>
    <name evidence="5" type="ORF">D0Y65_052844</name>
</gene>
<feature type="transmembrane region" description="Helical" evidence="4">
    <location>
        <begin position="58"/>
        <end position="86"/>
    </location>
</feature>
<keyword evidence="6" id="KW-1185">Reference proteome</keyword>
<reference evidence="5 6" key="1">
    <citation type="submission" date="2018-09" db="EMBL/GenBank/DDBJ databases">
        <title>A high-quality reference genome of wild soybean provides a powerful tool to mine soybean genomes.</title>
        <authorList>
            <person name="Xie M."/>
            <person name="Chung C.Y.L."/>
            <person name="Li M.-W."/>
            <person name="Wong F.-L."/>
            <person name="Chan T.-F."/>
            <person name="Lam H.-M."/>
        </authorList>
    </citation>
    <scope>NUCLEOTIDE SEQUENCE [LARGE SCALE GENOMIC DNA]</scope>
    <source>
        <strain evidence="6">cv. W05</strain>
        <tissue evidence="5">Hypocotyl of etiolated seedlings</tissue>
    </source>
</reference>
<keyword evidence="4" id="KW-0472">Membrane</keyword>
<dbReference type="AlphaFoldDB" id="A0A445EZQ8"/>
<dbReference type="GO" id="GO:0033179">
    <property type="term" value="C:proton-transporting V-type ATPase, V0 domain"/>
    <property type="evidence" value="ECO:0007669"/>
    <property type="project" value="InterPro"/>
</dbReference>
<evidence type="ECO:0000256" key="2">
    <source>
        <dbReference type="ARBA" id="ARBA00022448"/>
    </source>
</evidence>
<dbReference type="PANTHER" id="PTHR10263">
    <property type="entry name" value="V-TYPE PROTON ATPASE PROTEOLIPID SUBUNIT"/>
    <property type="match status" value="1"/>
</dbReference>
<accession>A0A445EZQ8</accession>
<keyword evidence="3 4" id="KW-0406">Ion transport</keyword>
<keyword evidence="4" id="KW-1133">Transmembrane helix</keyword>
<dbReference type="GO" id="GO:0046961">
    <property type="term" value="F:proton-transporting ATPase activity, rotational mechanism"/>
    <property type="evidence" value="ECO:0007669"/>
    <property type="project" value="InterPro"/>
</dbReference>
<organism evidence="5 6">
    <name type="scientific">Glycine soja</name>
    <name type="common">Wild soybean</name>
    <dbReference type="NCBI Taxonomy" id="3848"/>
    <lineage>
        <taxon>Eukaryota</taxon>
        <taxon>Viridiplantae</taxon>
        <taxon>Streptophyta</taxon>
        <taxon>Embryophyta</taxon>
        <taxon>Tracheophyta</taxon>
        <taxon>Spermatophyta</taxon>
        <taxon>Magnoliopsida</taxon>
        <taxon>eudicotyledons</taxon>
        <taxon>Gunneridae</taxon>
        <taxon>Pentapetalae</taxon>
        <taxon>rosids</taxon>
        <taxon>fabids</taxon>
        <taxon>Fabales</taxon>
        <taxon>Fabaceae</taxon>
        <taxon>Papilionoideae</taxon>
        <taxon>50 kb inversion clade</taxon>
        <taxon>NPAAA clade</taxon>
        <taxon>indigoferoid/millettioid clade</taxon>
        <taxon>Phaseoleae</taxon>
        <taxon>Glycine</taxon>
        <taxon>Glycine subgen. Soja</taxon>
    </lineage>
</organism>
<keyword evidence="4" id="KW-0812">Transmembrane</keyword>
<evidence type="ECO:0000313" key="5">
    <source>
        <dbReference type="EMBL" id="RZB42016.1"/>
    </source>
</evidence>
<dbReference type="PRINTS" id="PR00122">
    <property type="entry name" value="VACATPASE"/>
</dbReference>
<dbReference type="InterPro" id="IPR000245">
    <property type="entry name" value="ATPase_proteolipid_csu"/>
</dbReference>
<evidence type="ECO:0000256" key="4">
    <source>
        <dbReference type="RuleBase" id="RU363060"/>
    </source>
</evidence>
<comment type="similarity">
    <text evidence="1 4">Belongs to the V-ATPase proteolipid subunit family.</text>
</comment>
<name>A0A445EZQ8_GLYSO</name>
<dbReference type="EMBL" id="QZWG01000020">
    <property type="protein sequence ID" value="RZB42016.1"/>
    <property type="molecule type" value="Genomic_DNA"/>
</dbReference>
<dbReference type="Proteomes" id="UP000289340">
    <property type="component" value="Chromosome 20"/>
</dbReference>
<evidence type="ECO:0000256" key="1">
    <source>
        <dbReference type="ARBA" id="ARBA00007296"/>
    </source>
</evidence>
<sequence length="128" mass="13508">FSGFFGAMVLLDSIKLLQIVDLVLHINSGMGATYGTTKSGVGVASIGVMRSELVMKSIVPVVMAQLSSGLACGLVGLSAGMAIGIVGDAGVRMGRRESKHVYHHSNLWCCEDKVPTNKGWPNLIVTYL</sequence>
<keyword evidence="2 4" id="KW-0813">Transport</keyword>